<keyword evidence="2" id="KW-0964">Secreted</keyword>
<evidence type="ECO:0000256" key="4">
    <source>
        <dbReference type="ARBA" id="ARBA00023180"/>
    </source>
</evidence>
<keyword evidence="4" id="KW-0325">Glycoprotein</keyword>
<feature type="region of interest" description="Disordered" evidence="6">
    <location>
        <begin position="24"/>
        <end position="52"/>
    </location>
</feature>
<reference evidence="8" key="1">
    <citation type="submission" date="2012-12" db="EMBL/GenBank/DDBJ databases">
        <title>Identification and characterization of a phenylalanine ammonia-lyase gene family in Isatis indigotica Fort.</title>
        <authorList>
            <person name="Liu Q."/>
            <person name="Chen J."/>
            <person name="Zhou X."/>
            <person name="Di P."/>
            <person name="Xiao Y."/>
            <person name="Xuan H."/>
            <person name="Zhang L."/>
            <person name="Chen W."/>
        </authorList>
    </citation>
    <scope>NUCLEOTIDE SEQUENCE</scope>
    <source>
        <tissue evidence="8">Salivary gland</tissue>
    </source>
</reference>
<evidence type="ECO:0000256" key="7">
    <source>
        <dbReference type="SAM" id="SignalP"/>
    </source>
</evidence>
<evidence type="ECO:0000256" key="1">
    <source>
        <dbReference type="ARBA" id="ARBA00004613"/>
    </source>
</evidence>
<evidence type="ECO:0000256" key="3">
    <source>
        <dbReference type="ARBA" id="ARBA00022729"/>
    </source>
</evidence>
<evidence type="ECO:0000256" key="5">
    <source>
        <dbReference type="ARBA" id="ARBA00034321"/>
    </source>
</evidence>
<accession>A0A0K8RAI6</accession>
<feature type="compositionally biased region" description="Low complexity" evidence="6">
    <location>
        <begin position="30"/>
        <end position="50"/>
    </location>
</feature>
<feature type="signal peptide" evidence="7">
    <location>
        <begin position="1"/>
        <end position="18"/>
    </location>
</feature>
<sequence length="144" mass="15585">MLCLRIFILLVLVGLCLGASLEGVQSSGTGEAESSLQGEGEASLSGSGASDKTFASAVGLPKWITDPTAFMDTLLKQCHPPPYHEEERISNETIIWEKCQYTCRHHKNGPGHTEQLPEGTPCGNAKKCKNKVCEQEPMPLPSCR</sequence>
<name>A0A0K8RAI6_IXORI</name>
<comment type="subcellular location">
    <subcellularLocation>
        <location evidence="1">Secreted</location>
    </subcellularLocation>
</comment>
<dbReference type="Pfam" id="PF12115">
    <property type="entry name" value="Salp15"/>
    <property type="match status" value="1"/>
</dbReference>
<evidence type="ECO:0000256" key="2">
    <source>
        <dbReference type="ARBA" id="ARBA00022525"/>
    </source>
</evidence>
<organism evidence="8">
    <name type="scientific">Ixodes ricinus</name>
    <name type="common">Common tick</name>
    <name type="synonym">Acarus ricinus</name>
    <dbReference type="NCBI Taxonomy" id="34613"/>
    <lineage>
        <taxon>Eukaryota</taxon>
        <taxon>Metazoa</taxon>
        <taxon>Ecdysozoa</taxon>
        <taxon>Arthropoda</taxon>
        <taxon>Chelicerata</taxon>
        <taxon>Arachnida</taxon>
        <taxon>Acari</taxon>
        <taxon>Parasitiformes</taxon>
        <taxon>Ixodida</taxon>
        <taxon>Ixodoidea</taxon>
        <taxon>Ixodidae</taxon>
        <taxon>Ixodinae</taxon>
        <taxon>Ixodes</taxon>
    </lineage>
</organism>
<evidence type="ECO:0000256" key="6">
    <source>
        <dbReference type="SAM" id="MobiDB-lite"/>
    </source>
</evidence>
<keyword evidence="3 7" id="KW-0732">Signal</keyword>
<feature type="chain" id="PRO_5005517133" evidence="7">
    <location>
        <begin position="19"/>
        <end position="144"/>
    </location>
</feature>
<comment type="similarity">
    <text evidence="5">Belongs to the salp15 family.</text>
</comment>
<dbReference type="EMBL" id="GADI01005925">
    <property type="protein sequence ID" value="JAA67883.1"/>
    <property type="molecule type" value="mRNA"/>
</dbReference>
<dbReference type="InterPro" id="IPR021971">
    <property type="entry name" value="Salp15"/>
</dbReference>
<dbReference type="GO" id="GO:0005576">
    <property type="term" value="C:extracellular region"/>
    <property type="evidence" value="ECO:0007669"/>
    <property type="project" value="UniProtKB-SubCell"/>
</dbReference>
<evidence type="ECO:0000313" key="8">
    <source>
        <dbReference type="EMBL" id="JAA67883.1"/>
    </source>
</evidence>
<dbReference type="AlphaFoldDB" id="A0A0K8RAI6"/>
<protein>
    <submittedName>
        <fullName evidence="8">Putative ixodes 8-cys protein</fullName>
    </submittedName>
</protein>
<proteinExistence type="evidence at transcript level"/>